<dbReference type="InterPro" id="IPR011251">
    <property type="entry name" value="Luciferase-like_dom"/>
</dbReference>
<evidence type="ECO:0000256" key="1">
    <source>
        <dbReference type="ARBA" id="ARBA00007789"/>
    </source>
</evidence>
<sequence>MSPAIGRAKLSVLDIAPVRAGATPASALATTLALARRAEELGFARFWVAEHHAMPNIASSSPAVLVAAIAAATSRIRVGSGGVMLPNHPPLVVAEAFATLVALFGDRVDLGIGRAPGTAPPVVRALRRSPDERFDEDLADLRRFIHGGFPPDHPFHGLTAMPATEAKPDLWLLGASAGSAAKAGALGLPYVFGHNFFGGSGTAAAVAAYREAFRPSPQLAEPRVMVAVHVVCGKDDAHGRWLAIPAVVPVIGLGGATPDRPLPSPEDAAAQPWTAEQRKRADELLAPQAVGGPEKVRRDLERLVELTDPDELIITNNVTDPEEKLRSLERVRELADEVPEDRP</sequence>
<dbReference type="STRING" id="35622.SAMN04489764_5304"/>
<dbReference type="InterPro" id="IPR019949">
    <property type="entry name" value="CmoO-like"/>
</dbReference>
<dbReference type="InterPro" id="IPR050766">
    <property type="entry name" value="Bact_Lucif_Oxidored"/>
</dbReference>
<feature type="region of interest" description="Disordered" evidence="2">
    <location>
        <begin position="258"/>
        <end position="280"/>
    </location>
</feature>
<dbReference type="NCBIfam" id="TIGR03558">
    <property type="entry name" value="oxido_grp_1"/>
    <property type="match status" value="1"/>
</dbReference>
<proteinExistence type="predicted"/>
<evidence type="ECO:0000259" key="3">
    <source>
        <dbReference type="Pfam" id="PF00296"/>
    </source>
</evidence>
<dbReference type="RefSeq" id="WP_093262908.1">
    <property type="nucleotide sequence ID" value="NZ_FNKK01000002.1"/>
</dbReference>
<dbReference type="EMBL" id="FNKK01000002">
    <property type="protein sequence ID" value="SDR33596.1"/>
    <property type="molecule type" value="Genomic_DNA"/>
</dbReference>
<dbReference type="GO" id="GO:0016705">
    <property type="term" value="F:oxidoreductase activity, acting on paired donors, with incorporation or reduction of molecular oxygen"/>
    <property type="evidence" value="ECO:0007669"/>
    <property type="project" value="InterPro"/>
</dbReference>
<dbReference type="GO" id="GO:0005829">
    <property type="term" value="C:cytosol"/>
    <property type="evidence" value="ECO:0007669"/>
    <property type="project" value="TreeGrafter"/>
</dbReference>
<feature type="domain" description="Luciferase-like" evidence="3">
    <location>
        <begin position="17"/>
        <end position="306"/>
    </location>
</feature>
<reference evidence="4 5" key="1">
    <citation type="submission" date="2016-10" db="EMBL/GenBank/DDBJ databases">
        <authorList>
            <person name="de Groot N.N."/>
        </authorList>
    </citation>
    <scope>NUCLEOTIDE SEQUENCE [LARGE SCALE GENOMIC DNA]</scope>
    <source>
        <strain evidence="4 5">DSM 43794</strain>
    </source>
</reference>
<dbReference type="PANTHER" id="PTHR30137:SF6">
    <property type="entry name" value="LUCIFERASE-LIKE MONOOXYGENASE"/>
    <property type="match status" value="1"/>
</dbReference>
<dbReference type="CDD" id="cd00347">
    <property type="entry name" value="Flavin_utilizing_monoxygenases"/>
    <property type="match status" value="1"/>
</dbReference>
<keyword evidence="5" id="KW-1185">Reference proteome</keyword>
<dbReference type="PANTHER" id="PTHR30137">
    <property type="entry name" value="LUCIFERASE-LIKE MONOOXYGENASE"/>
    <property type="match status" value="1"/>
</dbReference>
<dbReference type="Proteomes" id="UP000217103">
    <property type="component" value="Unassembled WGS sequence"/>
</dbReference>
<evidence type="ECO:0000313" key="4">
    <source>
        <dbReference type="EMBL" id="SDR33596.1"/>
    </source>
</evidence>
<comment type="similarity">
    <text evidence="1">To bacterial alkanal monooxygenase alpha and beta chains.</text>
</comment>
<evidence type="ECO:0000256" key="2">
    <source>
        <dbReference type="SAM" id="MobiDB-lite"/>
    </source>
</evidence>
<gene>
    <name evidence="4" type="ORF">SAMN04489764_5304</name>
</gene>
<protein>
    <submittedName>
        <fullName evidence="4">Luciferase family oxidoreductase, group 1</fullName>
    </submittedName>
</protein>
<name>A0A1H1I8C0_9ACTN</name>
<evidence type="ECO:0000313" key="5">
    <source>
        <dbReference type="Proteomes" id="UP000217103"/>
    </source>
</evidence>
<accession>A0A1H1I8C0</accession>
<dbReference type="OrthoDB" id="9780518at2"/>
<dbReference type="AlphaFoldDB" id="A0A1H1I8C0"/>
<dbReference type="Pfam" id="PF00296">
    <property type="entry name" value="Bac_luciferase"/>
    <property type="match status" value="1"/>
</dbReference>
<dbReference type="Gene3D" id="3.20.20.30">
    <property type="entry name" value="Luciferase-like domain"/>
    <property type="match status" value="1"/>
</dbReference>
<dbReference type="SUPFAM" id="SSF51679">
    <property type="entry name" value="Bacterial luciferase-like"/>
    <property type="match status" value="1"/>
</dbReference>
<organism evidence="4 5">
    <name type="scientific">Thermostaphylospora chromogena</name>
    <dbReference type="NCBI Taxonomy" id="35622"/>
    <lineage>
        <taxon>Bacteria</taxon>
        <taxon>Bacillati</taxon>
        <taxon>Actinomycetota</taxon>
        <taxon>Actinomycetes</taxon>
        <taxon>Streptosporangiales</taxon>
        <taxon>Thermomonosporaceae</taxon>
        <taxon>Thermostaphylospora</taxon>
    </lineage>
</organism>
<dbReference type="InterPro" id="IPR036661">
    <property type="entry name" value="Luciferase-like_sf"/>
</dbReference>